<dbReference type="OrthoDB" id="1747743at2759"/>
<gene>
    <name evidence="2" type="ORF">CCACVL1_02831</name>
</gene>
<sequence>MGDKVNQADLANALQSIVQRMDNMNTRLDAMIDNVQRVKKSYTSSSGSWKTPYKEGDFTLDSSGDSDDERDDDGAAIDDGDELASLSLVASRTLGAYVKTNVQRENLFHTRMYANGKPSSVIIDGESCTNIVSDYLVKELQLPTSKHPKPYSLGWFNDGEEIRVNKQVLVSLSLGRYKEDILCDVLPMRACHVLLGKPWQYENKVKHDKETNKYSFCRNVRVRGVRTLPFNDLKGGKTIEILWESPLIFFNLGVISHLLDY</sequence>
<dbReference type="OMA" id="ESCTNIV"/>
<organism evidence="2 3">
    <name type="scientific">Corchorus capsularis</name>
    <name type="common">Jute</name>
    <dbReference type="NCBI Taxonomy" id="210143"/>
    <lineage>
        <taxon>Eukaryota</taxon>
        <taxon>Viridiplantae</taxon>
        <taxon>Streptophyta</taxon>
        <taxon>Embryophyta</taxon>
        <taxon>Tracheophyta</taxon>
        <taxon>Spermatophyta</taxon>
        <taxon>Magnoliopsida</taxon>
        <taxon>eudicotyledons</taxon>
        <taxon>Gunneridae</taxon>
        <taxon>Pentapetalae</taxon>
        <taxon>rosids</taxon>
        <taxon>malvids</taxon>
        <taxon>Malvales</taxon>
        <taxon>Malvaceae</taxon>
        <taxon>Grewioideae</taxon>
        <taxon>Apeibeae</taxon>
        <taxon>Corchorus</taxon>
    </lineage>
</organism>
<dbReference type="InterPro" id="IPR021109">
    <property type="entry name" value="Peptidase_aspartic_dom_sf"/>
</dbReference>
<dbReference type="EMBL" id="AWWV01006255">
    <property type="protein sequence ID" value="OMP02325.1"/>
    <property type="molecule type" value="Genomic_DNA"/>
</dbReference>
<evidence type="ECO:0000256" key="1">
    <source>
        <dbReference type="SAM" id="MobiDB-lite"/>
    </source>
</evidence>
<dbReference type="Proteomes" id="UP000188268">
    <property type="component" value="Unassembled WGS sequence"/>
</dbReference>
<accession>A0A1R3K5F4</accession>
<comment type="caution">
    <text evidence="2">The sequence shown here is derived from an EMBL/GenBank/DDBJ whole genome shotgun (WGS) entry which is preliminary data.</text>
</comment>
<feature type="region of interest" description="Disordered" evidence="1">
    <location>
        <begin position="43"/>
        <end position="78"/>
    </location>
</feature>
<dbReference type="PANTHER" id="PTHR35046:SF9">
    <property type="entry name" value="RNA-DIRECTED DNA POLYMERASE"/>
    <property type="match status" value="1"/>
</dbReference>
<dbReference type="CDD" id="cd00303">
    <property type="entry name" value="retropepsin_like"/>
    <property type="match status" value="1"/>
</dbReference>
<name>A0A1R3K5F4_COCAP</name>
<protein>
    <submittedName>
        <fullName evidence="2">Uncharacterized protein</fullName>
    </submittedName>
</protein>
<reference evidence="2 3" key="1">
    <citation type="submission" date="2013-09" db="EMBL/GenBank/DDBJ databases">
        <title>Corchorus capsularis genome sequencing.</title>
        <authorList>
            <person name="Alam M."/>
            <person name="Haque M.S."/>
            <person name="Islam M.S."/>
            <person name="Emdad E.M."/>
            <person name="Islam M.M."/>
            <person name="Ahmed B."/>
            <person name="Halim A."/>
            <person name="Hossen Q.M.M."/>
            <person name="Hossain M.Z."/>
            <person name="Ahmed R."/>
            <person name="Khan M.M."/>
            <person name="Islam R."/>
            <person name="Rashid M.M."/>
            <person name="Khan S.A."/>
            <person name="Rahman M.S."/>
            <person name="Alam M."/>
        </authorList>
    </citation>
    <scope>NUCLEOTIDE SEQUENCE [LARGE SCALE GENOMIC DNA]</scope>
    <source>
        <strain evidence="3">cv. CVL-1</strain>
        <tissue evidence="2">Whole seedling</tissue>
    </source>
</reference>
<dbReference type="PANTHER" id="PTHR35046">
    <property type="entry name" value="ZINC KNUCKLE (CCHC-TYPE) FAMILY PROTEIN"/>
    <property type="match status" value="1"/>
</dbReference>
<evidence type="ECO:0000313" key="3">
    <source>
        <dbReference type="Proteomes" id="UP000188268"/>
    </source>
</evidence>
<feature type="compositionally biased region" description="Acidic residues" evidence="1">
    <location>
        <begin position="64"/>
        <end position="78"/>
    </location>
</feature>
<evidence type="ECO:0000313" key="2">
    <source>
        <dbReference type="EMBL" id="OMP02325.1"/>
    </source>
</evidence>
<dbReference type="AlphaFoldDB" id="A0A1R3K5F4"/>
<dbReference type="Gene3D" id="2.40.70.10">
    <property type="entry name" value="Acid Proteases"/>
    <property type="match status" value="1"/>
</dbReference>
<keyword evidence="3" id="KW-1185">Reference proteome</keyword>
<dbReference type="Gramene" id="OMP02325">
    <property type="protein sequence ID" value="OMP02325"/>
    <property type="gene ID" value="CCACVL1_02831"/>
</dbReference>
<proteinExistence type="predicted"/>